<evidence type="ECO:0000313" key="3">
    <source>
        <dbReference type="Proteomes" id="UP000740329"/>
    </source>
</evidence>
<keyword evidence="1" id="KW-1133">Transmembrane helix</keyword>
<proteinExistence type="predicted"/>
<evidence type="ECO:0000256" key="1">
    <source>
        <dbReference type="SAM" id="Phobius"/>
    </source>
</evidence>
<dbReference type="RefSeq" id="WP_209591480.1">
    <property type="nucleotide sequence ID" value="NZ_JAGGMU010000004.1"/>
</dbReference>
<feature type="transmembrane region" description="Helical" evidence="1">
    <location>
        <begin position="74"/>
        <end position="98"/>
    </location>
</feature>
<comment type="caution">
    <text evidence="2">The sequence shown here is derived from an EMBL/GenBank/DDBJ whole genome shotgun (WGS) entry which is preliminary data.</text>
</comment>
<name>A0A8J7S5L6_METVO</name>
<feature type="transmembrane region" description="Helical" evidence="1">
    <location>
        <begin position="118"/>
        <end position="136"/>
    </location>
</feature>
<reference evidence="2" key="1">
    <citation type="submission" date="2021-03" db="EMBL/GenBank/DDBJ databases">
        <title>Genomic Encyclopedia of Type Strains, Phase IV (KMG-V): Genome sequencing to study the core and pangenomes of soil and plant-associated prokaryotes.</title>
        <authorList>
            <person name="Whitman W."/>
        </authorList>
    </citation>
    <scope>NUCLEOTIDE SEQUENCE</scope>
    <source>
        <strain evidence="2">C4</strain>
    </source>
</reference>
<dbReference type="Pfam" id="PF09946">
    <property type="entry name" value="DUF2178"/>
    <property type="match status" value="1"/>
</dbReference>
<accession>A0A8J7S5L6</accession>
<evidence type="ECO:0000313" key="2">
    <source>
        <dbReference type="EMBL" id="MBP2201960.1"/>
    </source>
</evidence>
<protein>
    <submittedName>
        <fullName evidence="2">Putative membrane protein</fullName>
    </submittedName>
</protein>
<sequence length="150" mass="16659">MNYESYKKYRLLVMAYVALLTMYGVTIKEVIVVFGAVLSGMLFMFLLRRNLDKEEVIVDELVLKVSEKAANASLGLCTVAFAVVGLILMNIVSILSVIDGAPVYAQPWEGHVTTGIALSWSAMALLLSFVGFKYYFGKKYGLIGRSRRDN</sequence>
<keyword evidence="1" id="KW-0472">Membrane</keyword>
<dbReference type="AlphaFoldDB" id="A0A8J7S5L6"/>
<dbReference type="InterPro" id="IPR019235">
    <property type="entry name" value="DUF2178_TM"/>
</dbReference>
<dbReference type="Proteomes" id="UP000740329">
    <property type="component" value="Unassembled WGS sequence"/>
</dbReference>
<feature type="transmembrane region" description="Helical" evidence="1">
    <location>
        <begin position="9"/>
        <end position="25"/>
    </location>
</feature>
<keyword evidence="1" id="KW-0812">Transmembrane</keyword>
<organism evidence="2 3">
    <name type="scientific">Methanococcus voltae</name>
    <dbReference type="NCBI Taxonomy" id="2188"/>
    <lineage>
        <taxon>Archaea</taxon>
        <taxon>Methanobacteriati</taxon>
        <taxon>Methanobacteriota</taxon>
        <taxon>Methanomada group</taxon>
        <taxon>Methanococci</taxon>
        <taxon>Methanococcales</taxon>
        <taxon>Methanococcaceae</taxon>
        <taxon>Methanococcus</taxon>
    </lineage>
</organism>
<dbReference type="EMBL" id="JAGGMV010000004">
    <property type="protein sequence ID" value="MBP2201960.1"/>
    <property type="molecule type" value="Genomic_DNA"/>
</dbReference>
<dbReference type="OrthoDB" id="376085at2157"/>
<feature type="transmembrane region" description="Helical" evidence="1">
    <location>
        <begin position="31"/>
        <end position="47"/>
    </location>
</feature>
<gene>
    <name evidence="2" type="ORF">J3E07_001400</name>
</gene>